<evidence type="ECO:0000313" key="1">
    <source>
        <dbReference type="EMBL" id="KIO33365.1"/>
    </source>
</evidence>
<gene>
    <name evidence="1" type="ORF">M407DRAFT_199247</name>
</gene>
<dbReference type="AlphaFoldDB" id="A0A0C3QL46"/>
<organism evidence="1 2">
    <name type="scientific">Tulasnella calospora MUT 4182</name>
    <dbReference type="NCBI Taxonomy" id="1051891"/>
    <lineage>
        <taxon>Eukaryota</taxon>
        <taxon>Fungi</taxon>
        <taxon>Dikarya</taxon>
        <taxon>Basidiomycota</taxon>
        <taxon>Agaricomycotina</taxon>
        <taxon>Agaricomycetes</taxon>
        <taxon>Cantharellales</taxon>
        <taxon>Tulasnellaceae</taxon>
        <taxon>Tulasnella</taxon>
    </lineage>
</organism>
<reference evidence="2" key="2">
    <citation type="submission" date="2015-01" db="EMBL/GenBank/DDBJ databases">
        <title>Evolutionary Origins and Diversification of the Mycorrhizal Mutualists.</title>
        <authorList>
            <consortium name="DOE Joint Genome Institute"/>
            <consortium name="Mycorrhizal Genomics Consortium"/>
            <person name="Kohler A."/>
            <person name="Kuo A."/>
            <person name="Nagy L.G."/>
            <person name="Floudas D."/>
            <person name="Copeland A."/>
            <person name="Barry K.W."/>
            <person name="Cichocki N."/>
            <person name="Veneault-Fourrey C."/>
            <person name="LaButti K."/>
            <person name="Lindquist E.A."/>
            <person name="Lipzen A."/>
            <person name="Lundell T."/>
            <person name="Morin E."/>
            <person name="Murat C."/>
            <person name="Riley R."/>
            <person name="Ohm R."/>
            <person name="Sun H."/>
            <person name="Tunlid A."/>
            <person name="Henrissat B."/>
            <person name="Grigoriev I.V."/>
            <person name="Hibbett D.S."/>
            <person name="Martin F."/>
        </authorList>
    </citation>
    <scope>NUCLEOTIDE SEQUENCE [LARGE SCALE GENOMIC DNA]</scope>
    <source>
        <strain evidence="2">MUT 4182</strain>
    </source>
</reference>
<dbReference type="HOGENOM" id="CLU_2591553_0_0_1"/>
<protein>
    <submittedName>
        <fullName evidence="1">Uncharacterized protein</fullName>
    </submittedName>
</protein>
<accession>A0A0C3QL46</accession>
<dbReference type="EMBL" id="KN822949">
    <property type="protein sequence ID" value="KIO33365.1"/>
    <property type="molecule type" value="Genomic_DNA"/>
</dbReference>
<reference evidence="1 2" key="1">
    <citation type="submission" date="2014-04" db="EMBL/GenBank/DDBJ databases">
        <authorList>
            <consortium name="DOE Joint Genome Institute"/>
            <person name="Kuo A."/>
            <person name="Girlanda M."/>
            <person name="Perotto S."/>
            <person name="Kohler A."/>
            <person name="Nagy L.G."/>
            <person name="Floudas D."/>
            <person name="Copeland A."/>
            <person name="Barry K.W."/>
            <person name="Cichocki N."/>
            <person name="Veneault-Fourrey C."/>
            <person name="LaButti K."/>
            <person name="Lindquist E.A."/>
            <person name="Lipzen A."/>
            <person name="Lundell T."/>
            <person name="Morin E."/>
            <person name="Murat C."/>
            <person name="Sun H."/>
            <person name="Tunlid A."/>
            <person name="Henrissat B."/>
            <person name="Grigoriev I.V."/>
            <person name="Hibbett D.S."/>
            <person name="Martin F."/>
            <person name="Nordberg H.P."/>
            <person name="Cantor M.N."/>
            <person name="Hua S.X."/>
        </authorList>
    </citation>
    <scope>NUCLEOTIDE SEQUENCE [LARGE SCALE GENOMIC DNA]</scope>
    <source>
        <strain evidence="1 2">MUT 4182</strain>
    </source>
</reference>
<evidence type="ECO:0000313" key="2">
    <source>
        <dbReference type="Proteomes" id="UP000054248"/>
    </source>
</evidence>
<sequence>MENPWSADKGSELSPLTELFASKIKCLWRHVFSCTHPEIIKVLSRVECGDLLDAHPMPPSCKTVQPPVSMNHSAPLNRPR</sequence>
<proteinExistence type="predicted"/>
<keyword evidence="2" id="KW-1185">Reference proteome</keyword>
<name>A0A0C3QL46_9AGAM</name>
<dbReference type="Proteomes" id="UP000054248">
    <property type="component" value="Unassembled WGS sequence"/>
</dbReference>